<organism evidence="1 2">
    <name type="scientific">Dichotomopilus funicola</name>
    <dbReference type="NCBI Taxonomy" id="1934379"/>
    <lineage>
        <taxon>Eukaryota</taxon>
        <taxon>Fungi</taxon>
        <taxon>Dikarya</taxon>
        <taxon>Ascomycota</taxon>
        <taxon>Pezizomycotina</taxon>
        <taxon>Sordariomycetes</taxon>
        <taxon>Sordariomycetidae</taxon>
        <taxon>Sordariales</taxon>
        <taxon>Chaetomiaceae</taxon>
        <taxon>Dichotomopilus</taxon>
    </lineage>
</organism>
<accession>A0AAN6UUK0</accession>
<evidence type="ECO:0000313" key="1">
    <source>
        <dbReference type="EMBL" id="KAK4139502.1"/>
    </source>
</evidence>
<dbReference type="InterPro" id="IPR032710">
    <property type="entry name" value="NTF2-like_dom_sf"/>
</dbReference>
<reference evidence="1" key="2">
    <citation type="submission" date="2023-05" db="EMBL/GenBank/DDBJ databases">
        <authorList>
            <consortium name="Lawrence Berkeley National Laboratory"/>
            <person name="Steindorff A."/>
            <person name="Hensen N."/>
            <person name="Bonometti L."/>
            <person name="Westerberg I."/>
            <person name="Brannstrom I.O."/>
            <person name="Guillou S."/>
            <person name="Cros-Aarteil S."/>
            <person name="Calhoun S."/>
            <person name="Haridas S."/>
            <person name="Kuo A."/>
            <person name="Mondo S."/>
            <person name="Pangilinan J."/>
            <person name="Riley R."/>
            <person name="Labutti K."/>
            <person name="Andreopoulos B."/>
            <person name="Lipzen A."/>
            <person name="Chen C."/>
            <person name="Yanf M."/>
            <person name="Daum C."/>
            <person name="Ng V."/>
            <person name="Clum A."/>
            <person name="Ohm R."/>
            <person name="Martin F."/>
            <person name="Silar P."/>
            <person name="Natvig D."/>
            <person name="Lalanne C."/>
            <person name="Gautier V."/>
            <person name="Ament-Velasquez S.L."/>
            <person name="Kruys A."/>
            <person name="Hutchinson M.I."/>
            <person name="Powell A.J."/>
            <person name="Barry K."/>
            <person name="Miller A.N."/>
            <person name="Grigoriev I.V."/>
            <person name="Debuchy R."/>
            <person name="Gladieux P."/>
            <person name="Thoren M.H."/>
            <person name="Johannesson H."/>
        </authorList>
    </citation>
    <scope>NUCLEOTIDE SEQUENCE</scope>
    <source>
        <strain evidence="1">CBS 141.50</strain>
    </source>
</reference>
<reference evidence="1" key="1">
    <citation type="journal article" date="2023" name="Mol. Phylogenet. Evol.">
        <title>Genome-scale phylogeny and comparative genomics of the fungal order Sordariales.</title>
        <authorList>
            <person name="Hensen N."/>
            <person name="Bonometti L."/>
            <person name="Westerberg I."/>
            <person name="Brannstrom I.O."/>
            <person name="Guillou S."/>
            <person name="Cros-Aarteil S."/>
            <person name="Calhoun S."/>
            <person name="Haridas S."/>
            <person name="Kuo A."/>
            <person name="Mondo S."/>
            <person name="Pangilinan J."/>
            <person name="Riley R."/>
            <person name="LaButti K."/>
            <person name="Andreopoulos B."/>
            <person name="Lipzen A."/>
            <person name="Chen C."/>
            <person name="Yan M."/>
            <person name="Daum C."/>
            <person name="Ng V."/>
            <person name="Clum A."/>
            <person name="Steindorff A."/>
            <person name="Ohm R.A."/>
            <person name="Martin F."/>
            <person name="Silar P."/>
            <person name="Natvig D.O."/>
            <person name="Lalanne C."/>
            <person name="Gautier V."/>
            <person name="Ament-Velasquez S.L."/>
            <person name="Kruys A."/>
            <person name="Hutchinson M.I."/>
            <person name="Powell A.J."/>
            <person name="Barry K."/>
            <person name="Miller A.N."/>
            <person name="Grigoriev I.V."/>
            <person name="Debuchy R."/>
            <person name="Gladieux P."/>
            <person name="Hiltunen Thoren M."/>
            <person name="Johannesson H."/>
        </authorList>
    </citation>
    <scope>NUCLEOTIDE SEQUENCE</scope>
    <source>
        <strain evidence="1">CBS 141.50</strain>
    </source>
</reference>
<proteinExistence type="predicted"/>
<dbReference type="InterPro" id="IPR050977">
    <property type="entry name" value="Fungal_Meroterpenoid_Isomerase"/>
</dbReference>
<comment type="caution">
    <text evidence="1">The sequence shown here is derived from an EMBL/GenBank/DDBJ whole genome shotgun (WGS) entry which is preliminary data.</text>
</comment>
<dbReference type="RefSeq" id="XP_062632873.1">
    <property type="nucleotide sequence ID" value="XM_062782290.1"/>
</dbReference>
<keyword evidence="2" id="KW-1185">Reference proteome</keyword>
<gene>
    <name evidence="1" type="ORF">C8A04DRAFT_33008</name>
</gene>
<dbReference type="Gene3D" id="3.10.450.50">
    <property type="match status" value="1"/>
</dbReference>
<name>A0AAN6UUK0_9PEZI</name>
<evidence type="ECO:0000313" key="2">
    <source>
        <dbReference type="Proteomes" id="UP001302676"/>
    </source>
</evidence>
<dbReference type="Proteomes" id="UP001302676">
    <property type="component" value="Unassembled WGS sequence"/>
</dbReference>
<dbReference type="PANTHER" id="PTHR39598">
    <property type="entry name" value="AUSTINOL SYNTHESIS PROTEIN F-RELATED"/>
    <property type="match status" value="1"/>
</dbReference>
<sequence length="151" mass="17356">MATPADVQQATLARFLAGWKNWSAAEMAQVWSDDYTQAALPFSLGHPPRTRAQVEATLPLLQKVVTDYELIIHNLVHDTTQGKAVVYALSKGNTPFGEWNNEYAVFFTFDESREHIVKIEEMVDTAFMKEFFPKFQNFVREQQQQQQQQGQ</sequence>
<protein>
    <recommendedName>
        <fullName evidence="3">SnoaL-like domain-containing protein</fullName>
    </recommendedName>
</protein>
<dbReference type="SUPFAM" id="SSF54427">
    <property type="entry name" value="NTF2-like"/>
    <property type="match status" value="1"/>
</dbReference>
<evidence type="ECO:0008006" key="3">
    <source>
        <dbReference type="Google" id="ProtNLM"/>
    </source>
</evidence>
<dbReference type="PANTHER" id="PTHR39598:SF1">
    <property type="entry name" value="AUSTINOID BIOSYNTHESIS CLUSTERS PROTEIN F-RELATED"/>
    <property type="match status" value="1"/>
</dbReference>
<dbReference type="GeneID" id="87818903"/>
<dbReference type="AlphaFoldDB" id="A0AAN6UUK0"/>
<dbReference type="EMBL" id="MU853660">
    <property type="protein sequence ID" value="KAK4139502.1"/>
    <property type="molecule type" value="Genomic_DNA"/>
</dbReference>